<comment type="caution">
    <text evidence="1">The sequence shown here is derived from an EMBL/GenBank/DDBJ whole genome shotgun (WGS) entry which is preliminary data.</text>
</comment>
<dbReference type="EMBL" id="JACHFH010000006">
    <property type="protein sequence ID" value="MBB5335524.1"/>
    <property type="molecule type" value="Genomic_DNA"/>
</dbReference>
<name>A0A840URR4_9FIRM</name>
<dbReference type="AlphaFoldDB" id="A0A840URR4"/>
<sequence>MEKKTTRNTKKVLTLNSILDIIISALKEVASTKN</sequence>
<accession>A0A840URR4</accession>
<keyword evidence="2" id="KW-1185">Reference proteome</keyword>
<reference evidence="1 2" key="1">
    <citation type="submission" date="2020-08" db="EMBL/GenBank/DDBJ databases">
        <title>Genomic Encyclopedia of Type Strains, Phase IV (KMG-IV): sequencing the most valuable type-strain genomes for metagenomic binning, comparative biology and taxonomic classification.</title>
        <authorList>
            <person name="Goeker M."/>
        </authorList>
    </citation>
    <scope>NUCLEOTIDE SEQUENCE [LARGE SCALE GENOMIC DNA]</scope>
    <source>
        <strain evidence="1 2">DSM 24661</strain>
    </source>
</reference>
<dbReference type="Proteomes" id="UP000559117">
    <property type="component" value="Unassembled WGS sequence"/>
</dbReference>
<evidence type="ECO:0000313" key="2">
    <source>
        <dbReference type="Proteomes" id="UP000559117"/>
    </source>
</evidence>
<evidence type="ECO:0000313" key="1">
    <source>
        <dbReference type="EMBL" id="MBB5335524.1"/>
    </source>
</evidence>
<organism evidence="1 2">
    <name type="scientific">Pectinatus brassicae</name>
    <dbReference type="NCBI Taxonomy" id="862415"/>
    <lineage>
        <taxon>Bacteria</taxon>
        <taxon>Bacillati</taxon>
        <taxon>Bacillota</taxon>
        <taxon>Negativicutes</taxon>
        <taxon>Selenomonadales</taxon>
        <taxon>Selenomonadaceae</taxon>
        <taxon>Pectinatus</taxon>
    </lineage>
</organism>
<protein>
    <submittedName>
        <fullName evidence="1">Uncharacterized protein</fullName>
    </submittedName>
</protein>
<proteinExistence type="predicted"/>
<gene>
    <name evidence="1" type="ORF">HNR32_000651</name>
</gene>